<keyword evidence="2" id="KW-1185">Reference proteome</keyword>
<reference evidence="1 2" key="1">
    <citation type="journal article" date="2020" name="bioRxiv">
        <title>Sequence and annotation of 42 cannabis genomes reveals extensive copy number variation in cannabinoid synthesis and pathogen resistance genes.</title>
        <authorList>
            <person name="Mckernan K.J."/>
            <person name="Helbert Y."/>
            <person name="Kane L.T."/>
            <person name="Ebling H."/>
            <person name="Zhang L."/>
            <person name="Liu B."/>
            <person name="Eaton Z."/>
            <person name="Mclaughlin S."/>
            <person name="Kingan S."/>
            <person name="Baybayan P."/>
            <person name="Concepcion G."/>
            <person name="Jordan M."/>
            <person name="Riva A."/>
            <person name="Barbazuk W."/>
            <person name="Harkins T."/>
        </authorList>
    </citation>
    <scope>NUCLEOTIDE SEQUENCE [LARGE SCALE GENOMIC DNA]</scope>
    <source>
        <strain evidence="2">cv. Jamaican Lion 4</strain>
        <tissue evidence="1">Leaf</tissue>
    </source>
</reference>
<dbReference type="EMBL" id="JAATIQ010000106">
    <property type="protein sequence ID" value="KAF4381911.1"/>
    <property type="molecule type" value="Genomic_DNA"/>
</dbReference>
<dbReference type="AlphaFoldDB" id="A0A7J6GG25"/>
<protein>
    <submittedName>
        <fullName evidence="1">Uncharacterized protein</fullName>
    </submittedName>
</protein>
<evidence type="ECO:0000313" key="1">
    <source>
        <dbReference type="EMBL" id="KAF4381911.1"/>
    </source>
</evidence>
<comment type="caution">
    <text evidence="1">The sequence shown here is derived from an EMBL/GenBank/DDBJ whole genome shotgun (WGS) entry which is preliminary data.</text>
</comment>
<dbReference type="Proteomes" id="UP000583929">
    <property type="component" value="Unassembled WGS sequence"/>
</dbReference>
<evidence type="ECO:0000313" key="2">
    <source>
        <dbReference type="Proteomes" id="UP000583929"/>
    </source>
</evidence>
<accession>A0A7J6GG25</accession>
<name>A0A7J6GG25_CANSA</name>
<proteinExistence type="predicted"/>
<sequence length="79" mass="9341">MIEGQLSLRWTRRCRFTSSSFLRKRPTEATFLSALFKRLSSACGGRQGHKQFFSGRTERYVRWRLVEDDVTRRSEPALK</sequence>
<gene>
    <name evidence="1" type="ORF">G4B88_024313</name>
</gene>
<organism evidence="1 2">
    <name type="scientific">Cannabis sativa</name>
    <name type="common">Hemp</name>
    <name type="synonym">Marijuana</name>
    <dbReference type="NCBI Taxonomy" id="3483"/>
    <lineage>
        <taxon>Eukaryota</taxon>
        <taxon>Viridiplantae</taxon>
        <taxon>Streptophyta</taxon>
        <taxon>Embryophyta</taxon>
        <taxon>Tracheophyta</taxon>
        <taxon>Spermatophyta</taxon>
        <taxon>Magnoliopsida</taxon>
        <taxon>eudicotyledons</taxon>
        <taxon>Gunneridae</taxon>
        <taxon>Pentapetalae</taxon>
        <taxon>rosids</taxon>
        <taxon>fabids</taxon>
        <taxon>Rosales</taxon>
        <taxon>Cannabaceae</taxon>
        <taxon>Cannabis</taxon>
    </lineage>
</organism>